<evidence type="ECO:0000256" key="1">
    <source>
        <dbReference type="SAM" id="MobiDB-lite"/>
    </source>
</evidence>
<proteinExistence type="predicted"/>
<feature type="compositionally biased region" description="Acidic residues" evidence="1">
    <location>
        <begin position="165"/>
        <end position="174"/>
    </location>
</feature>
<feature type="compositionally biased region" description="Basic residues" evidence="1">
    <location>
        <begin position="1"/>
        <end position="10"/>
    </location>
</feature>
<dbReference type="Gramene" id="KZN09275">
    <property type="protein sequence ID" value="KZN09275"/>
    <property type="gene ID" value="DCAR_001931"/>
</dbReference>
<evidence type="ECO:0000313" key="2">
    <source>
        <dbReference type="EMBL" id="KZN09275.1"/>
    </source>
</evidence>
<feature type="compositionally biased region" description="Polar residues" evidence="1">
    <location>
        <begin position="223"/>
        <end position="233"/>
    </location>
</feature>
<feature type="compositionally biased region" description="Polar residues" evidence="1">
    <location>
        <begin position="84"/>
        <end position="94"/>
    </location>
</feature>
<organism evidence="2">
    <name type="scientific">Daucus carota subsp. sativus</name>
    <name type="common">Carrot</name>
    <dbReference type="NCBI Taxonomy" id="79200"/>
    <lineage>
        <taxon>Eukaryota</taxon>
        <taxon>Viridiplantae</taxon>
        <taxon>Streptophyta</taxon>
        <taxon>Embryophyta</taxon>
        <taxon>Tracheophyta</taxon>
        <taxon>Spermatophyta</taxon>
        <taxon>Magnoliopsida</taxon>
        <taxon>eudicotyledons</taxon>
        <taxon>Gunneridae</taxon>
        <taxon>Pentapetalae</taxon>
        <taxon>asterids</taxon>
        <taxon>campanulids</taxon>
        <taxon>Apiales</taxon>
        <taxon>Apiaceae</taxon>
        <taxon>Apioideae</taxon>
        <taxon>Scandiceae</taxon>
        <taxon>Daucinae</taxon>
        <taxon>Daucus</taxon>
        <taxon>Daucus sect. Daucus</taxon>
    </lineage>
</organism>
<dbReference type="AlphaFoldDB" id="A0A166GRY2"/>
<dbReference type="GO" id="GO:0000911">
    <property type="term" value="P:cytokinesis by cell plate formation"/>
    <property type="evidence" value="ECO:0007669"/>
    <property type="project" value="InterPro"/>
</dbReference>
<feature type="compositionally biased region" description="Low complexity" evidence="1">
    <location>
        <begin position="112"/>
        <end position="122"/>
    </location>
</feature>
<protein>
    <submittedName>
        <fullName evidence="2">Uncharacterized protein</fullName>
    </submittedName>
</protein>
<reference evidence="2" key="1">
    <citation type="journal article" date="2016" name="Nat. Genet.">
        <title>A high-quality carrot genome assembly provides new insights into carotenoid accumulation and asterid genome evolution.</title>
        <authorList>
            <person name="Iorizzo M."/>
            <person name="Ellison S."/>
            <person name="Senalik D."/>
            <person name="Zeng P."/>
            <person name="Satapoomin P."/>
            <person name="Huang J."/>
            <person name="Bowman M."/>
            <person name="Iovene M."/>
            <person name="Sanseverino W."/>
            <person name="Cavagnaro P."/>
            <person name="Yildiz M."/>
            <person name="Macko-Podgorni A."/>
            <person name="Moranska E."/>
            <person name="Grzebelus E."/>
            <person name="Grzebelus D."/>
            <person name="Ashrafi H."/>
            <person name="Zheng Z."/>
            <person name="Cheng S."/>
            <person name="Spooner D."/>
            <person name="Van Deynze A."/>
            <person name="Simon P."/>
        </authorList>
    </citation>
    <scope>NUCLEOTIDE SEQUENCE [LARGE SCALE GENOMIC DNA]</scope>
    <source>
        <tissue evidence="2">Leaf</tissue>
    </source>
</reference>
<dbReference type="PANTHER" id="PTHR31762">
    <property type="entry name" value="FAS-BINDING FACTOR-LIKE PROTEIN"/>
    <property type="match status" value="1"/>
</dbReference>
<dbReference type="STRING" id="79200.A0A166GRY2"/>
<feature type="compositionally biased region" description="Low complexity" evidence="1">
    <location>
        <begin position="191"/>
        <end position="201"/>
    </location>
</feature>
<dbReference type="EMBL" id="LNRQ01000001">
    <property type="protein sequence ID" value="KZN09275.1"/>
    <property type="molecule type" value="Genomic_DNA"/>
</dbReference>
<dbReference type="PANTHER" id="PTHR31762:SF10">
    <property type="entry name" value="FAS-BINDING FACTOR-LIKE PROTEIN"/>
    <property type="match status" value="1"/>
</dbReference>
<feature type="region of interest" description="Disordered" evidence="1">
    <location>
        <begin position="1"/>
        <end position="246"/>
    </location>
</feature>
<comment type="caution">
    <text evidence="2">The sequence shown here is derived from an EMBL/GenBank/DDBJ whole genome shotgun (WGS) entry which is preliminary data.</text>
</comment>
<name>A0A166GRY2_DAUCS</name>
<feature type="compositionally biased region" description="Acidic residues" evidence="1">
    <location>
        <begin position="43"/>
        <end position="54"/>
    </location>
</feature>
<feature type="compositionally biased region" description="Polar residues" evidence="1">
    <location>
        <begin position="148"/>
        <end position="164"/>
    </location>
</feature>
<dbReference type="InterPro" id="IPR040321">
    <property type="entry name" value="SCD2-like"/>
</dbReference>
<feature type="compositionally biased region" description="Low complexity" evidence="1">
    <location>
        <begin position="212"/>
        <end position="222"/>
    </location>
</feature>
<sequence>MASPMHRHARSSSLVRKPNTKEAAQRLAMFMSNKSGGGGSGDESSEDDDLDLLDYDPSNASSFRLGAGGRAARPSSPMAVRPSSPLSVRASSTEHAPLRSLAHRISKPVNFEEQQSSSSESSRASKPVSTKVDQRPASARSLRGHLPQSANLVEQQNSAGNMETESVDYSEEEASPLGSSQVPQDFKKQNSSARLHSPSRSSRAHSIDQPQSTRSSISSRTSQAPTTGEQNHPLSARSGSGGRAFPFSASLEQLSSDHSALSTRPSSGVKNAHIIPSSVSVSLGPTHSGITGEHRSISRKANSFVLQKRKLMNRKKGPDNLRNRQSAREAATSAFQQLKDVASELSSLKTMTQRSMLTQEEMEEVVLKRCWLAHYWGLCIKLGVRSEIAAARHEYWSSLAPLPDEVVLAAGQMAKDEDSLGLLQWQSSKSICTLLLAKAGAHLSSSHLLYKHSAENNDLKERSEISQDVNEFLGDANIENMLLVEKGLRELTSLQIENSLALAMAHQRPRDSLKSCLTDEVELPEEGKKETIDLGEEELDDVLFKQAWLAYFWRRAKNHGLEPDIADERLIYWINQDTEVPATSQDAVDAERGLMELWKLGIETQLWEESRKIIDHDPKVKLQMDSSF</sequence>
<accession>A0A166GRY2</accession>
<gene>
    <name evidence="2" type="ORF">DCAR_001931</name>
</gene>